<evidence type="ECO:0000256" key="11">
    <source>
        <dbReference type="ARBA" id="ARBA00023264"/>
    </source>
</evidence>
<name>A0A0P1P158_9BACT</name>
<dbReference type="HAMAP" id="MF_01286">
    <property type="entry name" value="DGGGP_synth"/>
    <property type="match status" value="1"/>
</dbReference>
<evidence type="ECO:0000313" key="14">
    <source>
        <dbReference type="Proteomes" id="UP000199197"/>
    </source>
</evidence>
<keyword evidence="4 13" id="KW-0808">Transferase</keyword>
<keyword evidence="14" id="KW-1185">Reference proteome</keyword>
<keyword evidence="7 12" id="KW-1133">Transmembrane helix</keyword>
<dbReference type="Gene3D" id="1.10.357.140">
    <property type="entry name" value="UbiA prenyltransferase"/>
    <property type="match status" value="1"/>
</dbReference>
<protein>
    <submittedName>
        <fullName evidence="13">Geranylgeranylglycerol-phosphate geranylgeranyltransferase</fullName>
    </submittedName>
</protein>
<dbReference type="OrthoDB" id="9811562at2"/>
<gene>
    <name evidence="13" type="ORF">JGI23_01710</name>
</gene>
<evidence type="ECO:0000256" key="1">
    <source>
        <dbReference type="ARBA" id="ARBA00004141"/>
    </source>
</evidence>
<dbReference type="GO" id="GO:0005886">
    <property type="term" value="C:plasma membrane"/>
    <property type="evidence" value="ECO:0007669"/>
    <property type="project" value="InterPro"/>
</dbReference>
<reference evidence="14" key="1">
    <citation type="submission" date="2015-11" db="EMBL/GenBank/DDBJ databases">
        <authorList>
            <person name="Varghese N."/>
        </authorList>
    </citation>
    <scope>NUCLEOTIDE SEQUENCE [LARGE SCALE GENOMIC DNA]</scope>
    <source>
        <strain evidence="14">JGI-23</strain>
    </source>
</reference>
<evidence type="ECO:0000256" key="6">
    <source>
        <dbReference type="ARBA" id="ARBA00022842"/>
    </source>
</evidence>
<feature type="transmembrane region" description="Helical" evidence="12">
    <location>
        <begin position="262"/>
        <end position="280"/>
    </location>
</feature>
<dbReference type="PANTHER" id="PTHR42723:SF1">
    <property type="entry name" value="CHLOROPHYLL SYNTHASE, CHLOROPLASTIC"/>
    <property type="match status" value="1"/>
</dbReference>
<keyword evidence="2" id="KW-1003">Cell membrane</keyword>
<keyword evidence="10" id="KW-0594">Phospholipid biosynthesis</keyword>
<dbReference type="AlphaFoldDB" id="A0A0P1P158"/>
<comment type="subcellular location">
    <subcellularLocation>
        <location evidence="1">Membrane</location>
        <topology evidence="1">Multi-pass membrane protein</topology>
    </subcellularLocation>
</comment>
<dbReference type="Gene3D" id="1.20.120.1780">
    <property type="entry name" value="UbiA prenyltransferase"/>
    <property type="match status" value="1"/>
</dbReference>
<evidence type="ECO:0000313" key="13">
    <source>
        <dbReference type="EMBL" id="CUT04389.1"/>
    </source>
</evidence>
<dbReference type="Proteomes" id="UP000199197">
    <property type="component" value="Unassembled WGS sequence"/>
</dbReference>
<dbReference type="InterPro" id="IPR044878">
    <property type="entry name" value="UbiA_sf"/>
</dbReference>
<feature type="transmembrane region" description="Helical" evidence="12">
    <location>
        <begin position="109"/>
        <end position="126"/>
    </location>
</feature>
<feature type="transmembrane region" description="Helical" evidence="12">
    <location>
        <begin position="198"/>
        <end position="224"/>
    </location>
</feature>
<evidence type="ECO:0000256" key="10">
    <source>
        <dbReference type="ARBA" id="ARBA00023209"/>
    </source>
</evidence>
<feature type="transmembrane region" description="Helical" evidence="12">
    <location>
        <begin position="230"/>
        <end position="250"/>
    </location>
</feature>
<proteinExistence type="inferred from homology"/>
<dbReference type="GO" id="GO:0008654">
    <property type="term" value="P:phospholipid biosynthetic process"/>
    <property type="evidence" value="ECO:0007669"/>
    <property type="project" value="UniProtKB-KW"/>
</dbReference>
<keyword evidence="6" id="KW-0460">Magnesium</keyword>
<evidence type="ECO:0000256" key="9">
    <source>
        <dbReference type="ARBA" id="ARBA00023136"/>
    </source>
</evidence>
<keyword evidence="3" id="KW-0444">Lipid biosynthesis</keyword>
<dbReference type="InterPro" id="IPR050475">
    <property type="entry name" value="Prenyltransferase_related"/>
</dbReference>
<dbReference type="InterPro" id="IPR023547">
    <property type="entry name" value="DGGGP_synth"/>
</dbReference>
<dbReference type="GO" id="GO:0000287">
    <property type="term" value="F:magnesium ion binding"/>
    <property type="evidence" value="ECO:0007669"/>
    <property type="project" value="InterPro"/>
</dbReference>
<feature type="transmembrane region" description="Helical" evidence="12">
    <location>
        <begin position="133"/>
        <end position="154"/>
    </location>
</feature>
<organism evidence="13 14">
    <name type="scientific">Candidatus Chryseopegocella kryptomonas</name>
    <dbReference type="NCBI Taxonomy" id="1633643"/>
    <lineage>
        <taxon>Bacteria</taxon>
        <taxon>Pseudomonadati</taxon>
        <taxon>Candidatus Kryptoniota</taxon>
        <taxon>Candidatus Chryseopegocella</taxon>
    </lineage>
</organism>
<keyword evidence="8" id="KW-0443">Lipid metabolism</keyword>
<feature type="transmembrane region" description="Helical" evidence="12">
    <location>
        <begin position="12"/>
        <end position="33"/>
    </location>
</feature>
<evidence type="ECO:0000256" key="4">
    <source>
        <dbReference type="ARBA" id="ARBA00022679"/>
    </source>
</evidence>
<dbReference type="RefSeq" id="WP_159421156.1">
    <property type="nucleotide sequence ID" value="NZ_CZVW01000023.1"/>
</dbReference>
<accession>A0A0P1P158</accession>
<dbReference type="PANTHER" id="PTHR42723">
    <property type="entry name" value="CHLOROPHYLL SYNTHASE"/>
    <property type="match status" value="1"/>
</dbReference>
<dbReference type="InterPro" id="IPR000537">
    <property type="entry name" value="UbiA_prenyltransferase"/>
</dbReference>
<evidence type="ECO:0000256" key="3">
    <source>
        <dbReference type="ARBA" id="ARBA00022516"/>
    </source>
</evidence>
<sequence length="282" mass="31160">MSFKKLYAVAKIMRPSNVLITGLTIFAGVLIFGDGNSNILKLALIAGIAGALIDAGGNIINDFFDVEIDRINKPERPIPSGLITRKSSLLIYFLTTISGLALTLFLNKLARGIALISTMIIFLYSFKLKRTPLFGNFTVAFMTGLAFIFAGSVVNNFKDTIFPFLFAFLINFPREIIKDIEDIEGDLKVGIKTFPIVAGIKASVAVSVVVLLLLLFLTFVPYLIKLYNHIFLILIFLVDIGLIYVIVSLLKDTSKLNLNKLSNLLKFEMLVGLFAIYFGSLK</sequence>
<evidence type="ECO:0000256" key="7">
    <source>
        <dbReference type="ARBA" id="ARBA00022989"/>
    </source>
</evidence>
<evidence type="ECO:0000256" key="2">
    <source>
        <dbReference type="ARBA" id="ARBA00022475"/>
    </source>
</evidence>
<dbReference type="CDD" id="cd13961">
    <property type="entry name" value="PT_UbiA_DGGGPS"/>
    <property type="match status" value="1"/>
</dbReference>
<feature type="transmembrane region" description="Helical" evidence="12">
    <location>
        <begin position="82"/>
        <end position="103"/>
    </location>
</feature>
<feature type="transmembrane region" description="Helical" evidence="12">
    <location>
        <begin position="39"/>
        <end position="61"/>
    </location>
</feature>
<evidence type="ECO:0000256" key="5">
    <source>
        <dbReference type="ARBA" id="ARBA00022692"/>
    </source>
</evidence>
<keyword evidence="11" id="KW-1208">Phospholipid metabolism</keyword>
<dbReference type="EMBL" id="CZVW01000023">
    <property type="protein sequence ID" value="CUT04389.1"/>
    <property type="molecule type" value="Genomic_DNA"/>
</dbReference>
<evidence type="ECO:0000256" key="8">
    <source>
        <dbReference type="ARBA" id="ARBA00023098"/>
    </source>
</evidence>
<keyword evidence="9 12" id="KW-0472">Membrane</keyword>
<dbReference type="GO" id="GO:0047295">
    <property type="term" value="F:geranylgeranylglycerol-phosphate geranylgeranyltransferase activity"/>
    <property type="evidence" value="ECO:0007669"/>
    <property type="project" value="InterPro"/>
</dbReference>
<evidence type="ECO:0000256" key="12">
    <source>
        <dbReference type="SAM" id="Phobius"/>
    </source>
</evidence>
<keyword evidence="5 12" id="KW-0812">Transmembrane</keyword>
<dbReference type="Pfam" id="PF01040">
    <property type="entry name" value="UbiA"/>
    <property type="match status" value="1"/>
</dbReference>